<evidence type="ECO:0000256" key="10">
    <source>
        <dbReference type="ARBA" id="ARBA00042143"/>
    </source>
</evidence>
<dbReference type="CDD" id="cd00834">
    <property type="entry name" value="KAS_I_II"/>
    <property type="match status" value="1"/>
</dbReference>
<evidence type="ECO:0000256" key="5">
    <source>
        <dbReference type="ARBA" id="ARBA00022490"/>
    </source>
</evidence>
<dbReference type="InterPro" id="IPR014031">
    <property type="entry name" value="Ketoacyl_synth_C"/>
</dbReference>
<dbReference type="GO" id="GO:0006633">
    <property type="term" value="P:fatty acid biosynthetic process"/>
    <property type="evidence" value="ECO:0007669"/>
    <property type="project" value="TreeGrafter"/>
</dbReference>
<dbReference type="PANTHER" id="PTHR11712:SF306">
    <property type="entry name" value="3-OXOACYL-[ACYL-CARRIER-PROTEIN] SYNTHASE 1"/>
    <property type="match status" value="1"/>
</dbReference>
<evidence type="ECO:0000313" key="16">
    <source>
        <dbReference type="Proteomes" id="UP000249645"/>
    </source>
</evidence>
<comment type="subcellular location">
    <subcellularLocation>
        <location evidence="1">Cytoplasm</location>
    </subcellularLocation>
</comment>
<keyword evidence="7" id="KW-0012">Acyltransferase</keyword>
<dbReference type="SUPFAM" id="SSF53901">
    <property type="entry name" value="Thiolase-like"/>
    <property type="match status" value="2"/>
</dbReference>
<keyword evidence="5" id="KW-0963">Cytoplasm</keyword>
<dbReference type="InterPro" id="IPR016039">
    <property type="entry name" value="Thiolase-like"/>
</dbReference>
<evidence type="ECO:0000259" key="14">
    <source>
        <dbReference type="PROSITE" id="PS52004"/>
    </source>
</evidence>
<dbReference type="EMBL" id="QFOI01000053">
    <property type="protein sequence ID" value="PZP50791.1"/>
    <property type="molecule type" value="Genomic_DNA"/>
</dbReference>
<sequence length="433" mass="47016">MGRIMDDKRIVITGMGVVSPNGIGTIAFDKALRTGKSGIRKLKCLEELGFRCQVAGVPPMSMRSKKVKRFLDEHQIPEIKSSGILYGLIALIEAWKNARLDILNRFDSKLRIGCFFGTGSNGAETTERIIDVIDGDFLRSNESQEFIQCMASAVSVYANRLLNLNGPVTTFSSACITGTESLIQAYNYIKNGIADIIVVGSSESADPYVWSPFDAMFATAQNKYDNPSKTSCPLSQNTSGFVPSAGAGVLVVESLESALKRNARIYAELLGGHVNSGGQRDGGSMTIGNLEGMQRCIVNTLKETSLFSRDIDLISGHLTSTIGDVYEIKSWVNALGLEKDLFPYINSTKSLIGHSLSASGTIESIASILQLEGNYIHPSINAFPLNEEISSLISLSKIPYEKSIAYNLKTILKISFGFGDINACIALRKYNID</sequence>
<evidence type="ECO:0000313" key="15">
    <source>
        <dbReference type="EMBL" id="PZP50791.1"/>
    </source>
</evidence>
<organism evidence="15 16">
    <name type="scientific">Pseudopedobacter saltans</name>
    <dbReference type="NCBI Taxonomy" id="151895"/>
    <lineage>
        <taxon>Bacteria</taxon>
        <taxon>Pseudomonadati</taxon>
        <taxon>Bacteroidota</taxon>
        <taxon>Sphingobacteriia</taxon>
        <taxon>Sphingobacteriales</taxon>
        <taxon>Sphingobacteriaceae</taxon>
        <taxon>Pseudopedobacter</taxon>
    </lineage>
</organism>
<gene>
    <name evidence="15" type="ORF">DI598_04790</name>
</gene>
<comment type="caution">
    <text evidence="15">The sequence shown here is derived from an EMBL/GenBank/DDBJ whole genome shotgun (WGS) entry which is preliminary data.</text>
</comment>
<evidence type="ECO:0000256" key="12">
    <source>
        <dbReference type="ARBA" id="ARBA00048506"/>
    </source>
</evidence>
<comment type="subunit">
    <text evidence="3">Homodimer.</text>
</comment>
<evidence type="ECO:0000256" key="11">
    <source>
        <dbReference type="ARBA" id="ARBA00048121"/>
    </source>
</evidence>
<dbReference type="InterPro" id="IPR000794">
    <property type="entry name" value="Beta-ketoacyl_synthase"/>
</dbReference>
<dbReference type="PANTHER" id="PTHR11712">
    <property type="entry name" value="POLYKETIDE SYNTHASE-RELATED"/>
    <property type="match status" value="1"/>
</dbReference>
<evidence type="ECO:0000256" key="9">
    <source>
        <dbReference type="ARBA" id="ARBA00041620"/>
    </source>
</evidence>
<keyword evidence="6 13" id="KW-0808">Transferase</keyword>
<comment type="similarity">
    <text evidence="2 13">Belongs to the thiolase-like superfamily. Beta-ketoacyl-ACP synthases family.</text>
</comment>
<evidence type="ECO:0000256" key="8">
    <source>
        <dbReference type="ARBA" id="ARBA00039450"/>
    </source>
</evidence>
<dbReference type="Pfam" id="PF02801">
    <property type="entry name" value="Ketoacyl-synt_C"/>
    <property type="match status" value="1"/>
</dbReference>
<evidence type="ECO:0000256" key="13">
    <source>
        <dbReference type="RuleBase" id="RU003694"/>
    </source>
</evidence>
<dbReference type="GO" id="GO:0004315">
    <property type="term" value="F:3-oxoacyl-[acyl-carrier-protein] synthase activity"/>
    <property type="evidence" value="ECO:0007669"/>
    <property type="project" value="UniProtKB-EC"/>
</dbReference>
<evidence type="ECO:0000256" key="6">
    <source>
        <dbReference type="ARBA" id="ARBA00022679"/>
    </source>
</evidence>
<evidence type="ECO:0000256" key="1">
    <source>
        <dbReference type="ARBA" id="ARBA00004496"/>
    </source>
</evidence>
<dbReference type="InterPro" id="IPR020841">
    <property type="entry name" value="PKS_Beta-ketoAc_synthase_dom"/>
</dbReference>
<dbReference type="Gene3D" id="3.40.47.10">
    <property type="match status" value="1"/>
</dbReference>
<reference evidence="15 16" key="1">
    <citation type="submission" date="2017-11" db="EMBL/GenBank/DDBJ databases">
        <title>Infants hospitalized years apart are colonized by the same room-sourced microbial strains.</title>
        <authorList>
            <person name="Brooks B."/>
            <person name="Olm M.R."/>
            <person name="Firek B.A."/>
            <person name="Baker R."/>
            <person name="Thomas B.C."/>
            <person name="Morowitz M.J."/>
            <person name="Banfield J.F."/>
        </authorList>
    </citation>
    <scope>NUCLEOTIDE SEQUENCE [LARGE SCALE GENOMIC DNA]</scope>
    <source>
        <strain evidence="15">S2_009_000_R2_76</strain>
    </source>
</reference>
<comment type="catalytic activity">
    <reaction evidence="11">
        <text>(3Z)-decenoyl-[ACP] + malonyl-[ACP] + H(+) = 3-oxo-(5Z)-dodecenoyl-[ACP] + holo-[ACP] + CO2</text>
        <dbReference type="Rhea" id="RHEA:54940"/>
        <dbReference type="Rhea" id="RHEA-COMP:9623"/>
        <dbReference type="Rhea" id="RHEA-COMP:9685"/>
        <dbReference type="Rhea" id="RHEA-COMP:9927"/>
        <dbReference type="Rhea" id="RHEA-COMP:14042"/>
        <dbReference type="ChEBI" id="CHEBI:15378"/>
        <dbReference type="ChEBI" id="CHEBI:16526"/>
        <dbReference type="ChEBI" id="CHEBI:64479"/>
        <dbReference type="ChEBI" id="CHEBI:78449"/>
        <dbReference type="ChEBI" id="CHEBI:78798"/>
        <dbReference type="ChEBI" id="CHEBI:138410"/>
    </reaction>
    <physiologicalReaction direction="left-to-right" evidence="11">
        <dbReference type="Rhea" id="RHEA:54941"/>
    </physiologicalReaction>
</comment>
<evidence type="ECO:0000256" key="4">
    <source>
        <dbReference type="ARBA" id="ARBA00013191"/>
    </source>
</evidence>
<dbReference type="AlphaFoldDB" id="A0A2W5F3V8"/>
<feature type="domain" description="Ketosynthase family 3 (KS3)" evidence="14">
    <location>
        <begin position="7"/>
        <end position="429"/>
    </location>
</feature>
<proteinExistence type="inferred from homology"/>
<accession>A0A2W5F3V8</accession>
<dbReference type="EC" id="2.3.1.41" evidence="4"/>
<dbReference type="InterPro" id="IPR014030">
    <property type="entry name" value="Ketoacyl_synth_N"/>
</dbReference>
<dbReference type="PROSITE" id="PS52004">
    <property type="entry name" value="KS3_2"/>
    <property type="match status" value="1"/>
</dbReference>
<evidence type="ECO:0000256" key="7">
    <source>
        <dbReference type="ARBA" id="ARBA00023315"/>
    </source>
</evidence>
<dbReference type="SMART" id="SM00825">
    <property type="entry name" value="PKS_KS"/>
    <property type="match status" value="1"/>
</dbReference>
<dbReference type="Proteomes" id="UP000249645">
    <property type="component" value="Unassembled WGS sequence"/>
</dbReference>
<name>A0A2W5F3V8_9SPHI</name>
<dbReference type="GO" id="GO:0005829">
    <property type="term" value="C:cytosol"/>
    <property type="evidence" value="ECO:0007669"/>
    <property type="project" value="TreeGrafter"/>
</dbReference>
<evidence type="ECO:0000256" key="3">
    <source>
        <dbReference type="ARBA" id="ARBA00011738"/>
    </source>
</evidence>
<evidence type="ECO:0000256" key="2">
    <source>
        <dbReference type="ARBA" id="ARBA00008467"/>
    </source>
</evidence>
<protein>
    <recommendedName>
        <fullName evidence="8">3-oxoacyl-[acyl-carrier-protein] synthase 1</fullName>
        <ecNumber evidence="4">2.3.1.41</ecNumber>
    </recommendedName>
    <alternativeName>
        <fullName evidence="9">3-oxoacyl-[acyl-carrier-protein] synthase I</fullName>
    </alternativeName>
    <alternativeName>
        <fullName evidence="10">Beta-ketoacyl-ACP synthase I</fullName>
    </alternativeName>
</protein>
<comment type="catalytic activity">
    <reaction evidence="12">
        <text>a fatty acyl-[ACP] + malonyl-[ACP] + H(+) = a 3-oxoacyl-[ACP] + holo-[ACP] + CO2</text>
        <dbReference type="Rhea" id="RHEA:22836"/>
        <dbReference type="Rhea" id="RHEA-COMP:9623"/>
        <dbReference type="Rhea" id="RHEA-COMP:9685"/>
        <dbReference type="Rhea" id="RHEA-COMP:9916"/>
        <dbReference type="Rhea" id="RHEA-COMP:14125"/>
        <dbReference type="ChEBI" id="CHEBI:15378"/>
        <dbReference type="ChEBI" id="CHEBI:16526"/>
        <dbReference type="ChEBI" id="CHEBI:64479"/>
        <dbReference type="ChEBI" id="CHEBI:78449"/>
        <dbReference type="ChEBI" id="CHEBI:78776"/>
        <dbReference type="ChEBI" id="CHEBI:138651"/>
        <dbReference type="EC" id="2.3.1.41"/>
    </reaction>
    <physiologicalReaction direction="left-to-right" evidence="12">
        <dbReference type="Rhea" id="RHEA:22837"/>
    </physiologicalReaction>
</comment>
<dbReference type="Pfam" id="PF00109">
    <property type="entry name" value="ketoacyl-synt"/>
    <property type="match status" value="1"/>
</dbReference>